<name>A0ABY7UC48_9CORY</name>
<evidence type="ECO:0000313" key="8">
    <source>
        <dbReference type="EMBL" id="WCZ33283.1"/>
    </source>
</evidence>
<evidence type="ECO:0000256" key="4">
    <source>
        <dbReference type="ARBA" id="ARBA00023136"/>
    </source>
</evidence>
<evidence type="ECO:0000256" key="2">
    <source>
        <dbReference type="ARBA" id="ARBA00022692"/>
    </source>
</evidence>
<dbReference type="InterPro" id="IPR049453">
    <property type="entry name" value="Memb_transporter_dom"/>
</dbReference>
<evidence type="ECO:0000256" key="3">
    <source>
        <dbReference type="ARBA" id="ARBA00022989"/>
    </source>
</evidence>
<dbReference type="Proteomes" id="UP001220064">
    <property type="component" value="Chromosome"/>
</dbReference>
<gene>
    <name evidence="8" type="ORF">CMASS_09355</name>
</gene>
<feature type="transmembrane region" description="Helical" evidence="6">
    <location>
        <begin position="64"/>
        <end position="82"/>
    </location>
</feature>
<dbReference type="RefSeq" id="WP_022862984.1">
    <property type="nucleotide sequence ID" value="NZ_ATVG01000005.1"/>
</dbReference>
<comment type="subcellular location">
    <subcellularLocation>
        <location evidence="1">Membrane</location>
        <topology evidence="1">Multi-pass membrane protein</topology>
    </subcellularLocation>
</comment>
<keyword evidence="3 6" id="KW-1133">Transmembrane helix</keyword>
<reference evidence="8 9" key="1">
    <citation type="submission" date="2020-10" db="EMBL/GenBank/DDBJ databases">
        <title>Complete genome sequence of Corynebacterium massiliense DSM 45435, type strain of Corynebacterium massiliense.</title>
        <authorList>
            <person name="Busche T."/>
            <person name="Kalinowski J."/>
            <person name="Ruckert C."/>
        </authorList>
    </citation>
    <scope>NUCLEOTIDE SEQUENCE [LARGE SCALE GENOMIC DNA]</scope>
    <source>
        <strain evidence="8 9">DSM 45435</strain>
    </source>
</reference>
<keyword evidence="9" id="KW-1185">Reference proteome</keyword>
<dbReference type="Pfam" id="PF13515">
    <property type="entry name" value="FUSC_2"/>
    <property type="match status" value="1"/>
</dbReference>
<feature type="transmembrane region" description="Helical" evidence="6">
    <location>
        <begin position="163"/>
        <end position="182"/>
    </location>
</feature>
<sequence>MSSRTTSPSQRGLSTRERLQVIDRSLIARAQRVRHRLVYILQATIAAGIAFWVAHRVVGHPQPFFAPISAVIIMGLSGGNRLSRALEMSIGVTFSVAVGDTLVQLIGTGPIQMTIIIGLALIIGSFLSKSPLIINQIVIGSILIATILPPGSEVGGGARAIDALLGSGIGILTMAIIPASPLREGRNEISNVLSIVSSGLSDTKKALEERDGELIAAARDAVNAVDNPLNRLMTAAKSGRETTDVSPLMWGSRRQVRSLERTLEPVDHLVRGSRVLSRRALVLIEDDDDITDEMLDQIDELAEITLDLAQVYKRKTPISEAKEIPAAVQRLRYLGARAGMDALGDAPVLCDYAILSQIRAIIVDLLMICGMSRESASAMLIPTSKTPAFPPEVWSDVWPTGDAPDSDAGPDSDADASPASADSSADSESSR</sequence>
<protein>
    <recommendedName>
        <fullName evidence="7">Integral membrane bound transporter domain-containing protein</fullName>
    </recommendedName>
</protein>
<organism evidence="8 9">
    <name type="scientific">Corynebacterium massiliense DSM 45435</name>
    <dbReference type="NCBI Taxonomy" id="1121364"/>
    <lineage>
        <taxon>Bacteria</taxon>
        <taxon>Bacillati</taxon>
        <taxon>Actinomycetota</taxon>
        <taxon>Actinomycetes</taxon>
        <taxon>Mycobacteriales</taxon>
        <taxon>Corynebacteriaceae</taxon>
        <taxon>Corynebacterium</taxon>
    </lineage>
</organism>
<proteinExistence type="predicted"/>
<feature type="transmembrane region" description="Helical" evidence="6">
    <location>
        <begin position="37"/>
        <end position="58"/>
    </location>
</feature>
<evidence type="ECO:0000259" key="7">
    <source>
        <dbReference type="Pfam" id="PF13515"/>
    </source>
</evidence>
<keyword evidence="2 6" id="KW-0812">Transmembrane</keyword>
<feature type="domain" description="Integral membrane bound transporter" evidence="7">
    <location>
        <begin position="50"/>
        <end position="172"/>
    </location>
</feature>
<accession>A0ABY7UC48</accession>
<feature type="region of interest" description="Disordered" evidence="5">
    <location>
        <begin position="388"/>
        <end position="431"/>
    </location>
</feature>
<evidence type="ECO:0000256" key="5">
    <source>
        <dbReference type="SAM" id="MobiDB-lite"/>
    </source>
</evidence>
<evidence type="ECO:0000256" key="6">
    <source>
        <dbReference type="SAM" id="Phobius"/>
    </source>
</evidence>
<feature type="compositionally biased region" description="Low complexity" evidence="5">
    <location>
        <begin position="415"/>
        <end position="431"/>
    </location>
</feature>
<evidence type="ECO:0000313" key="9">
    <source>
        <dbReference type="Proteomes" id="UP001220064"/>
    </source>
</evidence>
<feature type="compositionally biased region" description="Acidic residues" evidence="5">
    <location>
        <begin position="404"/>
        <end position="414"/>
    </location>
</feature>
<keyword evidence="4 6" id="KW-0472">Membrane</keyword>
<evidence type="ECO:0000256" key="1">
    <source>
        <dbReference type="ARBA" id="ARBA00004141"/>
    </source>
</evidence>
<dbReference type="EMBL" id="CP063189">
    <property type="protein sequence ID" value="WCZ33283.1"/>
    <property type="molecule type" value="Genomic_DNA"/>
</dbReference>
<feature type="transmembrane region" description="Helical" evidence="6">
    <location>
        <begin position="133"/>
        <end position="151"/>
    </location>
</feature>
<feature type="transmembrane region" description="Helical" evidence="6">
    <location>
        <begin position="102"/>
        <end position="127"/>
    </location>
</feature>